<evidence type="ECO:0000256" key="2">
    <source>
        <dbReference type="ARBA" id="ARBA00022737"/>
    </source>
</evidence>
<dbReference type="AlphaFoldDB" id="A0ABD0RFF9"/>
<dbReference type="PROSITE" id="PS50194">
    <property type="entry name" value="FILAMIN_REPEAT"/>
    <property type="match status" value="3"/>
</dbReference>
<gene>
    <name evidence="4" type="ORF">M9458_009807</name>
</gene>
<organism evidence="4 5">
    <name type="scientific">Cirrhinus mrigala</name>
    <name type="common">Mrigala</name>
    <dbReference type="NCBI Taxonomy" id="683832"/>
    <lineage>
        <taxon>Eukaryota</taxon>
        <taxon>Metazoa</taxon>
        <taxon>Chordata</taxon>
        <taxon>Craniata</taxon>
        <taxon>Vertebrata</taxon>
        <taxon>Euteleostomi</taxon>
        <taxon>Actinopterygii</taxon>
        <taxon>Neopterygii</taxon>
        <taxon>Teleostei</taxon>
        <taxon>Ostariophysi</taxon>
        <taxon>Cypriniformes</taxon>
        <taxon>Cyprinidae</taxon>
        <taxon>Labeoninae</taxon>
        <taxon>Labeonini</taxon>
        <taxon>Cirrhinus</taxon>
    </lineage>
</organism>
<dbReference type="InterPro" id="IPR044801">
    <property type="entry name" value="Filamin"/>
</dbReference>
<dbReference type="InterPro" id="IPR001298">
    <property type="entry name" value="Filamin/ABP280_rpt"/>
</dbReference>
<dbReference type="PANTHER" id="PTHR38537">
    <property type="entry name" value="JITTERBUG, ISOFORM N"/>
    <property type="match status" value="1"/>
</dbReference>
<protein>
    <recommendedName>
        <fullName evidence="6">Filamin C</fullName>
    </recommendedName>
</protein>
<feature type="non-terminal residue" evidence="4">
    <location>
        <position position="302"/>
    </location>
</feature>
<dbReference type="InterPro" id="IPR014756">
    <property type="entry name" value="Ig_E-set"/>
</dbReference>
<sequence>HPENVKVHGPGVEKTGLKANEPTYFTVDCSEAGQGDVSIGIKCAPGVVGPAEADIDFDIIKNDNDTFTVKYTPPGAGRYTIMVLFADQEIPISPFRIKVDPSHDANKVKAEGPGLSKTGVEVGKPTHFTIYTKGAGKATPEVHFTAAGKGEAVSDFEIIDNHDYSFTVRYTALQQGNMSISVCHGGDPIPKSPFTISVAPPLDLNKVKVQGLNNKVDVGKDEEFTVNTRGAGGQGKLDVKITSPSRRPIPCKVESGASNEVHTVKYIPPEEGPYKVDISYDGNPVPGSPFTVEGVMPPDPSK</sequence>
<dbReference type="Gene3D" id="2.60.40.10">
    <property type="entry name" value="Immunoglobulins"/>
    <property type="match status" value="3"/>
</dbReference>
<feature type="non-terminal residue" evidence="4">
    <location>
        <position position="1"/>
    </location>
</feature>
<dbReference type="Pfam" id="PF00630">
    <property type="entry name" value="Filamin"/>
    <property type="match status" value="3"/>
</dbReference>
<evidence type="ECO:0000256" key="3">
    <source>
        <dbReference type="PROSITE-ProRule" id="PRU00087"/>
    </source>
</evidence>
<dbReference type="InterPro" id="IPR017868">
    <property type="entry name" value="Filamin/ABP280_repeat-like"/>
</dbReference>
<evidence type="ECO:0000313" key="5">
    <source>
        <dbReference type="Proteomes" id="UP001529510"/>
    </source>
</evidence>
<name>A0ABD0RFF9_CIRMR</name>
<accession>A0ABD0RFF9</accession>
<feature type="repeat" description="Filamin" evidence="3">
    <location>
        <begin position="100"/>
        <end position="198"/>
    </location>
</feature>
<evidence type="ECO:0000313" key="4">
    <source>
        <dbReference type="EMBL" id="KAL0196235.1"/>
    </source>
</evidence>
<proteinExistence type="inferred from homology"/>
<keyword evidence="5" id="KW-1185">Reference proteome</keyword>
<dbReference type="Proteomes" id="UP001529510">
    <property type="component" value="Unassembled WGS sequence"/>
</dbReference>
<dbReference type="GO" id="GO:0007399">
    <property type="term" value="P:nervous system development"/>
    <property type="evidence" value="ECO:0007669"/>
    <property type="project" value="UniProtKB-ARBA"/>
</dbReference>
<evidence type="ECO:0008006" key="6">
    <source>
        <dbReference type="Google" id="ProtNLM"/>
    </source>
</evidence>
<keyword evidence="2" id="KW-0677">Repeat</keyword>
<comment type="caution">
    <text evidence="4">The sequence shown here is derived from an EMBL/GenBank/DDBJ whole genome shotgun (WGS) entry which is preliminary data.</text>
</comment>
<dbReference type="PANTHER" id="PTHR38537:SF8">
    <property type="entry name" value="FILAMIN-A"/>
    <property type="match status" value="1"/>
</dbReference>
<dbReference type="FunFam" id="2.60.40.10:FF:000122">
    <property type="entry name" value="filamin-C isoform X2"/>
    <property type="match status" value="1"/>
</dbReference>
<dbReference type="EMBL" id="JAMKFB020000004">
    <property type="protein sequence ID" value="KAL0196235.1"/>
    <property type="molecule type" value="Genomic_DNA"/>
</dbReference>
<dbReference type="InterPro" id="IPR013783">
    <property type="entry name" value="Ig-like_fold"/>
</dbReference>
<evidence type="ECO:0000256" key="1">
    <source>
        <dbReference type="ARBA" id="ARBA00009238"/>
    </source>
</evidence>
<feature type="repeat" description="Filamin" evidence="3">
    <location>
        <begin position="1"/>
        <end position="99"/>
    </location>
</feature>
<dbReference type="SMART" id="SM00557">
    <property type="entry name" value="IG_FLMN"/>
    <property type="match status" value="3"/>
</dbReference>
<comment type="similarity">
    <text evidence="1">Belongs to the filamin family.</text>
</comment>
<dbReference type="SUPFAM" id="SSF81296">
    <property type="entry name" value="E set domains"/>
    <property type="match status" value="3"/>
</dbReference>
<reference evidence="4 5" key="1">
    <citation type="submission" date="2024-05" db="EMBL/GenBank/DDBJ databases">
        <title>Genome sequencing and assembly of Indian major carp, Cirrhinus mrigala (Hamilton, 1822).</title>
        <authorList>
            <person name="Mohindra V."/>
            <person name="Chowdhury L.M."/>
            <person name="Lal K."/>
            <person name="Jena J.K."/>
        </authorList>
    </citation>
    <scope>NUCLEOTIDE SEQUENCE [LARGE SCALE GENOMIC DNA]</scope>
    <source>
        <strain evidence="4">CM1030</strain>
        <tissue evidence="4">Blood</tissue>
    </source>
</reference>
<feature type="repeat" description="Filamin" evidence="3">
    <location>
        <begin position="199"/>
        <end position="294"/>
    </location>
</feature>
<dbReference type="FunFam" id="2.60.40.10:FF:000001">
    <property type="entry name" value="Filamin-C isoform b"/>
    <property type="match status" value="2"/>
</dbReference>